<dbReference type="EMBL" id="JACHIP010000004">
    <property type="protein sequence ID" value="MBB5058724.1"/>
    <property type="molecule type" value="Genomic_DNA"/>
</dbReference>
<accession>A0A7W7ZFN4</accession>
<dbReference type="SUPFAM" id="SSF46785">
    <property type="entry name" value="Winged helix' DNA-binding domain"/>
    <property type="match status" value="1"/>
</dbReference>
<dbReference type="InterPro" id="IPR036390">
    <property type="entry name" value="WH_DNA-bd_sf"/>
</dbReference>
<dbReference type="InterPro" id="IPR012318">
    <property type="entry name" value="HTH_CRP"/>
</dbReference>
<evidence type="ECO:0000313" key="3">
    <source>
        <dbReference type="Proteomes" id="UP000540989"/>
    </source>
</evidence>
<dbReference type="InterPro" id="IPR014710">
    <property type="entry name" value="RmlC-like_jellyroll"/>
</dbReference>
<reference evidence="2 3" key="1">
    <citation type="submission" date="2020-08" db="EMBL/GenBank/DDBJ databases">
        <title>Genomic Encyclopedia of Type Strains, Phase IV (KMG-V): Genome sequencing to study the core and pangenomes of soil and plant-associated prokaryotes.</title>
        <authorList>
            <person name="Whitman W."/>
        </authorList>
    </citation>
    <scope>NUCLEOTIDE SEQUENCE [LARGE SCALE GENOMIC DNA]</scope>
    <source>
        <strain evidence="2 3">M8UP14</strain>
    </source>
</reference>
<sequence length="131" mass="14772">MAADVEDMIVRLPQFTENMYLILHRHMHELEERYHESASDSVSRRLACTLIRLTEQIGIPNGEGAEIHISRYELAQMSGMTLFTVSRLISKWAKLGLIVPRREALVMLDSKRLDDLTSSGDPSVDDAAAAF</sequence>
<dbReference type="GO" id="GO:0006355">
    <property type="term" value="P:regulation of DNA-templated transcription"/>
    <property type="evidence" value="ECO:0007669"/>
    <property type="project" value="InterPro"/>
</dbReference>
<name>A0A7W7ZFN4_9BACT</name>
<keyword evidence="3" id="KW-1185">Reference proteome</keyword>
<evidence type="ECO:0000259" key="1">
    <source>
        <dbReference type="PROSITE" id="PS51063"/>
    </source>
</evidence>
<feature type="domain" description="HTH crp-type" evidence="1">
    <location>
        <begin position="40"/>
        <end position="111"/>
    </location>
</feature>
<evidence type="ECO:0000313" key="2">
    <source>
        <dbReference type="EMBL" id="MBB5058724.1"/>
    </source>
</evidence>
<dbReference type="Gene3D" id="2.60.120.10">
    <property type="entry name" value="Jelly Rolls"/>
    <property type="match status" value="1"/>
</dbReference>
<dbReference type="PROSITE" id="PS51063">
    <property type="entry name" value="HTH_CRP_2"/>
    <property type="match status" value="1"/>
</dbReference>
<proteinExistence type="predicted"/>
<dbReference type="Proteomes" id="UP000540989">
    <property type="component" value="Unassembled WGS sequence"/>
</dbReference>
<organism evidence="2 3">
    <name type="scientific">Granulicella aggregans</name>
    <dbReference type="NCBI Taxonomy" id="474949"/>
    <lineage>
        <taxon>Bacteria</taxon>
        <taxon>Pseudomonadati</taxon>
        <taxon>Acidobacteriota</taxon>
        <taxon>Terriglobia</taxon>
        <taxon>Terriglobales</taxon>
        <taxon>Acidobacteriaceae</taxon>
        <taxon>Granulicella</taxon>
    </lineage>
</organism>
<comment type="caution">
    <text evidence="2">The sequence shown here is derived from an EMBL/GenBank/DDBJ whole genome shotgun (WGS) entry which is preliminary data.</text>
</comment>
<dbReference type="GO" id="GO:0003677">
    <property type="term" value="F:DNA binding"/>
    <property type="evidence" value="ECO:0007669"/>
    <property type="project" value="InterPro"/>
</dbReference>
<dbReference type="AlphaFoldDB" id="A0A7W7ZFN4"/>
<dbReference type="SMART" id="SM00419">
    <property type="entry name" value="HTH_CRP"/>
    <property type="match status" value="1"/>
</dbReference>
<gene>
    <name evidence="2" type="ORF">HDF16_003438</name>
</gene>
<dbReference type="Pfam" id="PF13545">
    <property type="entry name" value="HTH_Crp_2"/>
    <property type="match status" value="1"/>
</dbReference>
<protein>
    <submittedName>
        <fullName evidence="2">CRP-like cAMP-binding protein</fullName>
    </submittedName>
</protein>